<sequence length="34" mass="3672">MRLRISAIVLAIVTASHAETQTAGPYFVFPLIKG</sequence>
<keyword evidence="2" id="KW-1185">Reference proteome</keyword>
<accession>A0A5C5WLR2</accession>
<gene>
    <name evidence="1" type="ORF">CA85_52500</name>
</gene>
<name>A0A5C5WLR2_9BACT</name>
<evidence type="ECO:0000313" key="2">
    <source>
        <dbReference type="Proteomes" id="UP000318053"/>
    </source>
</evidence>
<dbReference type="Proteomes" id="UP000318053">
    <property type="component" value="Unassembled WGS sequence"/>
</dbReference>
<dbReference type="AlphaFoldDB" id="A0A5C5WLR2"/>
<comment type="caution">
    <text evidence="1">The sequence shown here is derived from an EMBL/GenBank/DDBJ whole genome shotgun (WGS) entry which is preliminary data.</text>
</comment>
<organism evidence="1 2">
    <name type="scientific">Allorhodopirellula solitaria</name>
    <dbReference type="NCBI Taxonomy" id="2527987"/>
    <lineage>
        <taxon>Bacteria</taxon>
        <taxon>Pseudomonadati</taxon>
        <taxon>Planctomycetota</taxon>
        <taxon>Planctomycetia</taxon>
        <taxon>Pirellulales</taxon>
        <taxon>Pirellulaceae</taxon>
        <taxon>Allorhodopirellula</taxon>
    </lineage>
</organism>
<dbReference type="EMBL" id="SJPK01000049">
    <property type="protein sequence ID" value="TWT51557.1"/>
    <property type="molecule type" value="Genomic_DNA"/>
</dbReference>
<protein>
    <submittedName>
        <fullName evidence="1">Uncharacterized protein</fullName>
    </submittedName>
</protein>
<evidence type="ECO:0000313" key="1">
    <source>
        <dbReference type="EMBL" id="TWT51557.1"/>
    </source>
</evidence>
<reference evidence="1 2" key="1">
    <citation type="submission" date="2019-02" db="EMBL/GenBank/DDBJ databases">
        <title>Deep-cultivation of Planctomycetes and their phenomic and genomic characterization uncovers novel biology.</title>
        <authorList>
            <person name="Wiegand S."/>
            <person name="Jogler M."/>
            <person name="Boedeker C."/>
            <person name="Pinto D."/>
            <person name="Vollmers J."/>
            <person name="Rivas-Marin E."/>
            <person name="Kohn T."/>
            <person name="Peeters S.H."/>
            <person name="Heuer A."/>
            <person name="Rast P."/>
            <person name="Oberbeckmann S."/>
            <person name="Bunk B."/>
            <person name="Jeske O."/>
            <person name="Meyerdierks A."/>
            <person name="Storesund J.E."/>
            <person name="Kallscheuer N."/>
            <person name="Luecker S."/>
            <person name="Lage O.M."/>
            <person name="Pohl T."/>
            <person name="Merkel B.J."/>
            <person name="Hornburger P."/>
            <person name="Mueller R.-W."/>
            <person name="Bruemmer F."/>
            <person name="Labrenz M."/>
            <person name="Spormann A.M."/>
            <person name="Op Den Camp H."/>
            <person name="Overmann J."/>
            <person name="Amann R."/>
            <person name="Jetten M.S.M."/>
            <person name="Mascher T."/>
            <person name="Medema M.H."/>
            <person name="Devos D.P."/>
            <person name="Kaster A.-K."/>
            <person name="Ovreas L."/>
            <person name="Rohde M."/>
            <person name="Galperin M.Y."/>
            <person name="Jogler C."/>
        </authorList>
    </citation>
    <scope>NUCLEOTIDE SEQUENCE [LARGE SCALE GENOMIC DNA]</scope>
    <source>
        <strain evidence="1 2">CA85</strain>
    </source>
</reference>
<proteinExistence type="predicted"/>